<reference evidence="1" key="1">
    <citation type="submission" date="2021-01" db="EMBL/GenBank/DDBJ databases">
        <authorList>
            <person name="Corre E."/>
            <person name="Pelletier E."/>
            <person name="Niang G."/>
            <person name="Scheremetjew M."/>
            <person name="Finn R."/>
            <person name="Kale V."/>
            <person name="Holt S."/>
            <person name="Cochrane G."/>
            <person name="Meng A."/>
            <person name="Brown T."/>
            <person name="Cohen L."/>
        </authorList>
    </citation>
    <scope>NUCLEOTIDE SEQUENCE</scope>
    <source>
        <strain evidence="1">CCMP3107</strain>
    </source>
</reference>
<protein>
    <submittedName>
        <fullName evidence="1">Uncharacterized protein</fullName>
    </submittedName>
</protein>
<gene>
    <name evidence="1" type="ORF">HAKA00212_LOCUS9336</name>
</gene>
<evidence type="ECO:0000313" key="1">
    <source>
        <dbReference type="EMBL" id="CAE0630639.1"/>
    </source>
</evidence>
<dbReference type="AlphaFoldDB" id="A0A7S3XRZ3"/>
<accession>A0A7S3XRZ3</accession>
<dbReference type="EMBL" id="HBIU01020093">
    <property type="protein sequence ID" value="CAE0630639.1"/>
    <property type="molecule type" value="Transcribed_RNA"/>
</dbReference>
<sequence>MDEEEWWVLLRQRPHVCHTAHPGRNLPQRTRNRVSCYCFNWNGGSKDCLHARYFSLESLEGGKAEDLFHGLPSKPQWDGHAAGLPRAVDETRTQHHTALGKAGKDRFLRPPLAVEVAPEEELGQVVLHRGHEHEVPYSWGRPAP</sequence>
<name>A0A7S3XRZ3_HETAK</name>
<organism evidence="1">
    <name type="scientific">Heterosigma akashiwo</name>
    <name type="common">Chromophytic alga</name>
    <name type="synonym">Heterosigma carterae</name>
    <dbReference type="NCBI Taxonomy" id="2829"/>
    <lineage>
        <taxon>Eukaryota</taxon>
        <taxon>Sar</taxon>
        <taxon>Stramenopiles</taxon>
        <taxon>Ochrophyta</taxon>
        <taxon>Raphidophyceae</taxon>
        <taxon>Chattonellales</taxon>
        <taxon>Chattonellaceae</taxon>
        <taxon>Heterosigma</taxon>
    </lineage>
</organism>
<proteinExistence type="predicted"/>